<evidence type="ECO:0000313" key="1">
    <source>
        <dbReference type="EMBL" id="RZT02117.1"/>
    </source>
</evidence>
<organism evidence="1 2">
    <name type="scientific">Cuneatibacter caecimuris</name>
    <dbReference type="NCBI Taxonomy" id="1796618"/>
    <lineage>
        <taxon>Bacteria</taxon>
        <taxon>Bacillati</taxon>
        <taxon>Bacillota</taxon>
        <taxon>Clostridia</taxon>
        <taxon>Lachnospirales</taxon>
        <taxon>Lachnospiraceae</taxon>
        <taxon>Cuneatibacter</taxon>
    </lineage>
</organism>
<reference evidence="1 2" key="1">
    <citation type="submission" date="2019-02" db="EMBL/GenBank/DDBJ databases">
        <title>Genomic Encyclopedia of Type Strains, Phase IV (KMG-IV): sequencing the most valuable type-strain genomes for metagenomic binning, comparative biology and taxonomic classification.</title>
        <authorList>
            <person name="Goeker M."/>
        </authorList>
    </citation>
    <scope>NUCLEOTIDE SEQUENCE [LARGE SCALE GENOMIC DNA]</scope>
    <source>
        <strain evidence="1 2">DSM 29486</strain>
    </source>
</reference>
<dbReference type="RefSeq" id="WP_243647466.1">
    <property type="nucleotide sequence ID" value="NZ_SGXF01000001.1"/>
</dbReference>
<name>A0A4V2F843_9FIRM</name>
<proteinExistence type="predicted"/>
<dbReference type="GO" id="GO:0003677">
    <property type="term" value="F:DNA binding"/>
    <property type="evidence" value="ECO:0007669"/>
    <property type="project" value="InterPro"/>
</dbReference>
<gene>
    <name evidence="1" type="ORF">EV209_0222</name>
</gene>
<dbReference type="Proteomes" id="UP000292927">
    <property type="component" value="Unassembled WGS sequence"/>
</dbReference>
<protein>
    <submittedName>
        <fullName evidence="1">Excisionase family DNA binding protein</fullName>
    </submittedName>
</protein>
<keyword evidence="2" id="KW-1185">Reference proteome</keyword>
<accession>A0A4V2F843</accession>
<evidence type="ECO:0000313" key="2">
    <source>
        <dbReference type="Proteomes" id="UP000292927"/>
    </source>
</evidence>
<sequence>MEVIPRMITIRQAAAETGLSYDYIRKLCLQQKIVFVRAGSKYLVNMGKLIDFLNGEQVTA</sequence>
<dbReference type="EMBL" id="SGXF01000001">
    <property type="protein sequence ID" value="RZT02117.1"/>
    <property type="molecule type" value="Genomic_DNA"/>
</dbReference>
<dbReference type="AlphaFoldDB" id="A0A4V2F843"/>
<dbReference type="NCBIfam" id="TIGR01764">
    <property type="entry name" value="excise"/>
    <property type="match status" value="1"/>
</dbReference>
<dbReference type="InterPro" id="IPR010093">
    <property type="entry name" value="SinI_DNA-bd"/>
</dbReference>
<comment type="caution">
    <text evidence="1">The sequence shown here is derived from an EMBL/GenBank/DDBJ whole genome shotgun (WGS) entry which is preliminary data.</text>
</comment>